<evidence type="ECO:0000256" key="1">
    <source>
        <dbReference type="ARBA" id="ARBA00001913"/>
    </source>
</evidence>
<sequence>MEDFSLKYVNLELWANQESHETQGLSSKHLVVRRGQPFKLTLFFKGRPFSPYTDSLIFRAVLGDLYVEFPATFSKPQRSSRWSARVQPGESSSQSVTVHVSTPAHSPVGCYDLHLHIVSQSWQRRYRIGEFILLCNPWCPADSVYIHNESQREEYVKNDFGFLYMGTPKNMAARPWEFGQYEDGILEICLNLLQVSPQHSKNRRTDYLSRSDPVYLSRVACAMINCEDDRGILKGNWSQDFRNGIPPSQWTGSADILKLWARSNYSPVKYGQCWVFAAVMCTVMRVLGIPCRVITNFNSAHDTNSNLVIEEFYDEKGKKLHMSRDSIWNFHVWVECWMSRPDIGSAFDGWQVLDPTPQERSRGVFCCGPSPVRGIRDRRLDVIYDIPFVYAEVNADVCTVIVKDGQAVSRTLDTERVGSLICTKGLGSNMPQDVTNTYKQPKAVVSPYGTMNGTPRSRRSVAGLEMKQSLAVSLRLNNVPVAGENISFSVTVTNKDNIPKTLREHVNAQAKEYNSSPLETFWEAHNILRIAPYEVKVIQHQIPHSAYERILTGDNLVNLAVVMEDEATQERVLASEEFNITEPEISIQIDNEDDIVVNKEHSALVVFRNPLPMPVSGILTVMGSGLLDGKVQSKLYLLQPGETMEKTVTFTPKMAGTKMLQANLVLRNSPAIIRGFRTVTVMAA</sequence>
<dbReference type="InterPro" id="IPR050779">
    <property type="entry name" value="Transglutaminase"/>
</dbReference>
<feature type="active site" evidence="8">
    <location>
        <position position="331"/>
    </location>
</feature>
<dbReference type="GO" id="GO:0003810">
    <property type="term" value="F:protein-glutamine gamma-glutamyltransferase activity"/>
    <property type="evidence" value="ECO:0007669"/>
    <property type="project" value="UniProtKB-EC"/>
</dbReference>
<protein>
    <recommendedName>
        <fullName evidence="7">protein-glutamine gamma-glutamyltransferase</fullName>
        <ecNumber evidence="7">2.3.2.13</ecNumber>
    </recommendedName>
</protein>
<dbReference type="FunFam" id="3.90.260.10:FF:000001">
    <property type="entry name" value="Protein-glutamine gamma-glutamyltransferase 2"/>
    <property type="match status" value="1"/>
</dbReference>
<gene>
    <name evidence="10" type="ORF">MATL_G00079660</name>
</gene>
<dbReference type="GO" id="GO:0046872">
    <property type="term" value="F:metal ion binding"/>
    <property type="evidence" value="ECO:0007669"/>
    <property type="project" value="UniProtKB-KW"/>
</dbReference>
<dbReference type="Proteomes" id="UP001046870">
    <property type="component" value="Chromosome 5"/>
</dbReference>
<evidence type="ECO:0000256" key="3">
    <source>
        <dbReference type="ARBA" id="ARBA00022679"/>
    </source>
</evidence>
<comment type="cofactor">
    <cofactor evidence="1">
        <name>Ca(2+)</name>
        <dbReference type="ChEBI" id="CHEBI:29108"/>
    </cofactor>
</comment>
<evidence type="ECO:0000256" key="2">
    <source>
        <dbReference type="ARBA" id="ARBA00005968"/>
    </source>
</evidence>
<dbReference type="PIRSF" id="PIRSF000459">
    <property type="entry name" value="TGM_EBP42"/>
    <property type="match status" value="1"/>
</dbReference>
<comment type="similarity">
    <text evidence="2">Belongs to the transglutaminase superfamily. Transglutaminase family.</text>
</comment>
<feature type="active site" evidence="8">
    <location>
        <position position="354"/>
    </location>
</feature>
<dbReference type="Pfam" id="PF01841">
    <property type="entry name" value="Transglut_core"/>
    <property type="match status" value="1"/>
</dbReference>
<dbReference type="SUPFAM" id="SSF49309">
    <property type="entry name" value="Transglutaminase, two C-terminal domains"/>
    <property type="match status" value="2"/>
</dbReference>
<dbReference type="PANTHER" id="PTHR11590:SF80">
    <property type="entry name" value="TRANSGLUTAMINASE 5,-LIKE"/>
    <property type="match status" value="1"/>
</dbReference>
<proteinExistence type="inferred from homology"/>
<dbReference type="Pfam" id="PF00927">
    <property type="entry name" value="Transglut_C"/>
    <property type="match status" value="1"/>
</dbReference>
<dbReference type="SMART" id="SM00460">
    <property type="entry name" value="TGc"/>
    <property type="match status" value="1"/>
</dbReference>
<dbReference type="InterPro" id="IPR036238">
    <property type="entry name" value="Transglutaminase_C_sf"/>
</dbReference>
<evidence type="ECO:0000256" key="6">
    <source>
        <dbReference type="ARBA" id="ARBA00023315"/>
    </source>
</evidence>
<name>A0A9D3T9M5_MEGAT</name>
<evidence type="ECO:0000256" key="5">
    <source>
        <dbReference type="ARBA" id="ARBA00022837"/>
    </source>
</evidence>
<keyword evidence="5" id="KW-0106">Calcium</keyword>
<dbReference type="InterPro" id="IPR038765">
    <property type="entry name" value="Papain-like_cys_pep_sf"/>
</dbReference>
<dbReference type="GO" id="GO:0005739">
    <property type="term" value="C:mitochondrion"/>
    <property type="evidence" value="ECO:0007669"/>
    <property type="project" value="TreeGrafter"/>
</dbReference>
<dbReference type="InterPro" id="IPR002931">
    <property type="entry name" value="Transglutaminase-like"/>
</dbReference>
<keyword evidence="11" id="KW-1185">Reference proteome</keyword>
<keyword evidence="3" id="KW-0808">Transferase</keyword>
<reference evidence="10" key="1">
    <citation type="submission" date="2021-01" db="EMBL/GenBank/DDBJ databases">
        <authorList>
            <person name="Zahm M."/>
            <person name="Roques C."/>
            <person name="Cabau C."/>
            <person name="Klopp C."/>
            <person name="Donnadieu C."/>
            <person name="Jouanno E."/>
            <person name="Lampietro C."/>
            <person name="Louis A."/>
            <person name="Herpin A."/>
            <person name="Echchiki A."/>
            <person name="Berthelot C."/>
            <person name="Parey E."/>
            <person name="Roest-Crollius H."/>
            <person name="Braasch I."/>
            <person name="Postlethwait J."/>
            <person name="Bobe J."/>
            <person name="Montfort J."/>
            <person name="Bouchez O."/>
            <person name="Begum T."/>
            <person name="Mejri S."/>
            <person name="Adams A."/>
            <person name="Chen W.-J."/>
            <person name="Guiguen Y."/>
        </authorList>
    </citation>
    <scope>NUCLEOTIDE SEQUENCE</scope>
    <source>
        <strain evidence="10">YG-15Mar2019-1</strain>
        <tissue evidence="10">Brain</tissue>
    </source>
</reference>
<dbReference type="SUPFAM" id="SSF81296">
    <property type="entry name" value="E set domains"/>
    <property type="match status" value="1"/>
</dbReference>
<dbReference type="GO" id="GO:0007399">
    <property type="term" value="P:nervous system development"/>
    <property type="evidence" value="ECO:0007669"/>
    <property type="project" value="UniProtKB-ARBA"/>
</dbReference>
<dbReference type="InterPro" id="IPR008958">
    <property type="entry name" value="Transglutaminase_C"/>
</dbReference>
<dbReference type="InterPro" id="IPR014756">
    <property type="entry name" value="Ig_E-set"/>
</dbReference>
<comment type="caution">
    <text evidence="10">The sequence shown here is derived from an EMBL/GenBank/DDBJ whole genome shotgun (WGS) entry which is preliminary data.</text>
</comment>
<evidence type="ECO:0000256" key="8">
    <source>
        <dbReference type="PIRSR" id="PIRSR000459-1"/>
    </source>
</evidence>
<dbReference type="Pfam" id="PF00868">
    <property type="entry name" value="Transglut_N"/>
    <property type="match status" value="1"/>
</dbReference>
<keyword evidence="4" id="KW-0479">Metal-binding</keyword>
<dbReference type="AlphaFoldDB" id="A0A9D3T9M5"/>
<dbReference type="OrthoDB" id="437511at2759"/>
<dbReference type="InterPro" id="IPR013783">
    <property type="entry name" value="Ig-like_fold"/>
</dbReference>
<dbReference type="Gene3D" id="2.60.40.10">
    <property type="entry name" value="Immunoglobulins"/>
    <property type="match status" value="3"/>
</dbReference>
<dbReference type="InterPro" id="IPR036985">
    <property type="entry name" value="Transglutaminase-like_sf"/>
</dbReference>
<dbReference type="Gene3D" id="3.90.260.10">
    <property type="entry name" value="Transglutaminase-like"/>
    <property type="match status" value="1"/>
</dbReference>
<evidence type="ECO:0000256" key="4">
    <source>
        <dbReference type="ARBA" id="ARBA00022723"/>
    </source>
</evidence>
<evidence type="ECO:0000256" key="7">
    <source>
        <dbReference type="ARBA" id="ARBA00024222"/>
    </source>
</evidence>
<feature type="domain" description="Transglutaminase-like" evidence="9">
    <location>
        <begin position="265"/>
        <end position="357"/>
    </location>
</feature>
<dbReference type="EMBL" id="JAFDVH010000005">
    <property type="protein sequence ID" value="KAG7478359.1"/>
    <property type="molecule type" value="Genomic_DNA"/>
</dbReference>
<dbReference type="EC" id="2.3.2.13" evidence="7"/>
<dbReference type="InterPro" id="IPR001102">
    <property type="entry name" value="Transglutaminase_N"/>
</dbReference>
<accession>A0A9D3T9M5</accession>
<organism evidence="10 11">
    <name type="scientific">Megalops atlanticus</name>
    <name type="common">Tarpon</name>
    <name type="synonym">Clupea gigantea</name>
    <dbReference type="NCBI Taxonomy" id="7932"/>
    <lineage>
        <taxon>Eukaryota</taxon>
        <taxon>Metazoa</taxon>
        <taxon>Chordata</taxon>
        <taxon>Craniata</taxon>
        <taxon>Vertebrata</taxon>
        <taxon>Euteleostomi</taxon>
        <taxon>Actinopterygii</taxon>
        <taxon>Neopterygii</taxon>
        <taxon>Teleostei</taxon>
        <taxon>Elopiformes</taxon>
        <taxon>Megalopidae</taxon>
        <taxon>Megalops</taxon>
    </lineage>
</organism>
<dbReference type="PANTHER" id="PTHR11590">
    <property type="entry name" value="PROTEIN-GLUTAMINE GAMMA-GLUTAMYLTRANSFERASE"/>
    <property type="match status" value="1"/>
</dbReference>
<dbReference type="InterPro" id="IPR023608">
    <property type="entry name" value="Transglutaminase_animal"/>
</dbReference>
<feature type="active site" evidence="8">
    <location>
        <position position="273"/>
    </location>
</feature>
<evidence type="ECO:0000313" key="10">
    <source>
        <dbReference type="EMBL" id="KAG7478359.1"/>
    </source>
</evidence>
<evidence type="ECO:0000259" key="9">
    <source>
        <dbReference type="SMART" id="SM00460"/>
    </source>
</evidence>
<dbReference type="SUPFAM" id="SSF54001">
    <property type="entry name" value="Cysteine proteinases"/>
    <property type="match status" value="1"/>
</dbReference>
<evidence type="ECO:0000313" key="11">
    <source>
        <dbReference type="Proteomes" id="UP001046870"/>
    </source>
</evidence>
<keyword evidence="6" id="KW-0012">Acyltransferase</keyword>